<comment type="caution">
    <text evidence="3">The sequence shown here is derived from an EMBL/GenBank/DDBJ whole genome shotgun (WGS) entry which is preliminary data.</text>
</comment>
<dbReference type="Pfam" id="PF22725">
    <property type="entry name" value="GFO_IDH_MocA_C3"/>
    <property type="match status" value="1"/>
</dbReference>
<evidence type="ECO:0000256" key="1">
    <source>
        <dbReference type="ARBA" id="ARBA00023002"/>
    </source>
</evidence>
<protein>
    <submittedName>
        <fullName evidence="3">Putative dehydrogenase</fullName>
    </submittedName>
</protein>
<dbReference type="InterPro" id="IPR050463">
    <property type="entry name" value="Gfo/Idh/MocA_oxidrdct_glycsds"/>
</dbReference>
<dbReference type="AlphaFoldDB" id="A0A7W7VST8"/>
<evidence type="ECO:0000313" key="3">
    <source>
        <dbReference type="EMBL" id="MBB4921088.1"/>
    </source>
</evidence>
<dbReference type="Gene3D" id="3.40.50.720">
    <property type="entry name" value="NAD(P)-binding Rossmann-like Domain"/>
    <property type="match status" value="1"/>
</dbReference>
<proteinExistence type="predicted"/>
<organism evidence="3 4">
    <name type="scientific">Kitasatospora kifunensis</name>
    <name type="common">Streptomyces kifunensis</name>
    <dbReference type="NCBI Taxonomy" id="58351"/>
    <lineage>
        <taxon>Bacteria</taxon>
        <taxon>Bacillati</taxon>
        <taxon>Actinomycetota</taxon>
        <taxon>Actinomycetes</taxon>
        <taxon>Kitasatosporales</taxon>
        <taxon>Streptomycetaceae</taxon>
        <taxon>Kitasatospora</taxon>
    </lineage>
</organism>
<dbReference type="InterPro" id="IPR055170">
    <property type="entry name" value="GFO_IDH_MocA-like_dom"/>
</dbReference>
<dbReference type="InterPro" id="IPR036291">
    <property type="entry name" value="NAD(P)-bd_dom_sf"/>
</dbReference>
<dbReference type="SUPFAM" id="SSF55347">
    <property type="entry name" value="Glyceraldehyde-3-phosphate dehydrogenase-like, C-terminal domain"/>
    <property type="match status" value="1"/>
</dbReference>
<dbReference type="PANTHER" id="PTHR43818:SF11">
    <property type="entry name" value="BCDNA.GH03377"/>
    <property type="match status" value="1"/>
</dbReference>
<sequence>MTRHRIAIAGRSHLHLADHLSALRRHGIELVADPARADAVIAGGGPADRERSLPELLRLGVPVLAEKPLARSAAATAAVLRAGGDAVTCAMFLRCEPAMGGLKELLAAGALGDLTAVHVVFSHAGWWQGRFTGTAAWMTDPVLLPGGGLTDLAVHLLDALLWLDGSRSLTVRTAAAERPAALRRPPGAPAGGGPVVAGAALLDWAGAPVTLHAGWTSRPGGLRVEMDGSAGRAVLTGGVLSYDAGTGTGPRILCAGPAPAAEHAVDAFVEQLRGGTRVLPGAADILRCAALSDDLAAAVS</sequence>
<reference evidence="3 4" key="1">
    <citation type="submission" date="2020-08" db="EMBL/GenBank/DDBJ databases">
        <title>Sequencing the genomes of 1000 actinobacteria strains.</title>
        <authorList>
            <person name="Klenk H.-P."/>
        </authorList>
    </citation>
    <scope>NUCLEOTIDE SEQUENCE [LARGE SCALE GENOMIC DNA]</scope>
    <source>
        <strain evidence="3 4">DSM 41654</strain>
    </source>
</reference>
<dbReference type="Gene3D" id="3.30.360.10">
    <property type="entry name" value="Dihydrodipicolinate Reductase, domain 2"/>
    <property type="match status" value="1"/>
</dbReference>
<name>A0A7W7VST8_KITKI</name>
<feature type="domain" description="GFO/IDH/MocA-like oxidoreductase" evidence="2">
    <location>
        <begin position="102"/>
        <end position="233"/>
    </location>
</feature>
<keyword evidence="1" id="KW-0560">Oxidoreductase</keyword>
<dbReference type="PANTHER" id="PTHR43818">
    <property type="entry name" value="BCDNA.GH03377"/>
    <property type="match status" value="1"/>
</dbReference>
<evidence type="ECO:0000313" key="4">
    <source>
        <dbReference type="Proteomes" id="UP000540506"/>
    </source>
</evidence>
<accession>A0A7W7VST8</accession>
<dbReference type="EMBL" id="JACHJV010000001">
    <property type="protein sequence ID" value="MBB4921088.1"/>
    <property type="molecule type" value="Genomic_DNA"/>
</dbReference>
<dbReference type="RefSeq" id="WP_184933477.1">
    <property type="nucleotide sequence ID" value="NZ_JACHJV010000001.1"/>
</dbReference>
<dbReference type="Proteomes" id="UP000540506">
    <property type="component" value="Unassembled WGS sequence"/>
</dbReference>
<gene>
    <name evidence="3" type="ORF">FHR34_000081</name>
</gene>
<evidence type="ECO:0000259" key="2">
    <source>
        <dbReference type="Pfam" id="PF22725"/>
    </source>
</evidence>
<keyword evidence="4" id="KW-1185">Reference proteome</keyword>
<dbReference type="GO" id="GO:0016491">
    <property type="term" value="F:oxidoreductase activity"/>
    <property type="evidence" value="ECO:0007669"/>
    <property type="project" value="UniProtKB-KW"/>
</dbReference>
<dbReference type="SUPFAM" id="SSF51735">
    <property type="entry name" value="NAD(P)-binding Rossmann-fold domains"/>
    <property type="match status" value="1"/>
</dbReference>